<evidence type="ECO:0000256" key="7">
    <source>
        <dbReference type="ARBA" id="ARBA00023027"/>
    </source>
</evidence>
<keyword evidence="4 13" id="KW-0521">NADP</keyword>
<keyword evidence="6 13" id="KW-0560">Oxidoreductase</keyword>
<comment type="subcellular location">
    <subcellularLocation>
        <location evidence="13">Cytoplasm</location>
    </subcellularLocation>
</comment>
<organism evidence="16 17">
    <name type="scientific">Allorhizobium taibaishanense</name>
    <dbReference type="NCBI Taxonomy" id="887144"/>
    <lineage>
        <taxon>Bacteria</taxon>
        <taxon>Pseudomonadati</taxon>
        <taxon>Pseudomonadota</taxon>
        <taxon>Alphaproteobacteria</taxon>
        <taxon>Hyphomicrobiales</taxon>
        <taxon>Rhizobiaceae</taxon>
        <taxon>Rhizobium/Agrobacterium group</taxon>
        <taxon>Allorhizobium</taxon>
    </lineage>
</organism>
<dbReference type="AlphaFoldDB" id="A0A7W6HRH0"/>
<comment type="subunit">
    <text evidence="13">Homotetramer.</text>
</comment>
<evidence type="ECO:0000256" key="13">
    <source>
        <dbReference type="HAMAP-Rule" id="MF_00102"/>
    </source>
</evidence>
<comment type="pathway">
    <text evidence="9 13">Amino-acid biosynthesis; L-lysine biosynthesis via DAP pathway; (S)-tetrahydrodipicolinate from L-aspartate: step 4/4.</text>
</comment>
<dbReference type="EC" id="1.17.1.8" evidence="10 13"/>
<comment type="caution">
    <text evidence="13">Lacks conserved residue(s) required for the propagation of feature annotation.</text>
</comment>
<evidence type="ECO:0000256" key="4">
    <source>
        <dbReference type="ARBA" id="ARBA00022857"/>
    </source>
</evidence>
<dbReference type="GO" id="GO:0009089">
    <property type="term" value="P:lysine biosynthetic process via diaminopimelate"/>
    <property type="evidence" value="ECO:0007669"/>
    <property type="project" value="UniProtKB-UniRule"/>
</dbReference>
<dbReference type="GO" id="GO:0019877">
    <property type="term" value="P:diaminopimelate biosynthetic process"/>
    <property type="evidence" value="ECO:0007669"/>
    <property type="project" value="UniProtKB-UniRule"/>
</dbReference>
<dbReference type="InterPro" id="IPR022664">
    <property type="entry name" value="DapB_N_CS"/>
</dbReference>
<dbReference type="NCBIfam" id="TIGR00036">
    <property type="entry name" value="dapB"/>
    <property type="match status" value="1"/>
</dbReference>
<dbReference type="PROSITE" id="PS01298">
    <property type="entry name" value="DAPB"/>
    <property type="match status" value="1"/>
</dbReference>
<dbReference type="Pfam" id="PF05173">
    <property type="entry name" value="DapB_C"/>
    <property type="match status" value="1"/>
</dbReference>
<evidence type="ECO:0000256" key="12">
    <source>
        <dbReference type="ARBA" id="ARBA00049396"/>
    </source>
</evidence>
<evidence type="ECO:0000256" key="11">
    <source>
        <dbReference type="ARBA" id="ARBA00049080"/>
    </source>
</evidence>
<dbReference type="SUPFAM" id="SSF51735">
    <property type="entry name" value="NAD(P)-binding Rossmann-fold domains"/>
    <property type="match status" value="1"/>
</dbReference>
<feature type="active site" description="Proton donor" evidence="13">
    <location>
        <position position="168"/>
    </location>
</feature>
<reference evidence="16 17" key="1">
    <citation type="submission" date="2020-08" db="EMBL/GenBank/DDBJ databases">
        <title>Genomic Encyclopedia of Type Strains, Phase IV (KMG-IV): sequencing the most valuable type-strain genomes for metagenomic binning, comparative biology and taxonomic classification.</title>
        <authorList>
            <person name="Goeker M."/>
        </authorList>
    </citation>
    <scope>NUCLEOTIDE SEQUENCE [LARGE SCALE GENOMIC DNA]</scope>
    <source>
        <strain evidence="16 17">DSM 100021</strain>
    </source>
</reference>
<dbReference type="GO" id="GO:0016726">
    <property type="term" value="F:oxidoreductase activity, acting on CH or CH2 groups, NAD or NADP as acceptor"/>
    <property type="evidence" value="ECO:0007669"/>
    <property type="project" value="UniProtKB-UniRule"/>
</dbReference>
<feature type="binding site" evidence="13">
    <location>
        <position position="43"/>
    </location>
    <ligand>
        <name>NADP(+)</name>
        <dbReference type="ChEBI" id="CHEBI:58349"/>
    </ligand>
</feature>
<comment type="catalytic activity">
    <reaction evidence="11 13">
        <text>(S)-2,3,4,5-tetrahydrodipicolinate + NADP(+) + H2O = (2S,4S)-4-hydroxy-2,3,4,5-tetrahydrodipicolinate + NADPH + H(+)</text>
        <dbReference type="Rhea" id="RHEA:35331"/>
        <dbReference type="ChEBI" id="CHEBI:15377"/>
        <dbReference type="ChEBI" id="CHEBI:15378"/>
        <dbReference type="ChEBI" id="CHEBI:16845"/>
        <dbReference type="ChEBI" id="CHEBI:57783"/>
        <dbReference type="ChEBI" id="CHEBI:58349"/>
        <dbReference type="ChEBI" id="CHEBI:67139"/>
        <dbReference type="EC" id="1.17.1.8"/>
    </reaction>
</comment>
<dbReference type="FunFam" id="3.30.360.10:FF:000004">
    <property type="entry name" value="4-hydroxy-tetrahydrodipicolinate reductase"/>
    <property type="match status" value="1"/>
</dbReference>
<dbReference type="GO" id="GO:0051287">
    <property type="term" value="F:NAD binding"/>
    <property type="evidence" value="ECO:0007669"/>
    <property type="project" value="UniProtKB-UniRule"/>
</dbReference>
<sequence>MTETATSAPMKLVVVGASGRMGQALIRIISQTDGAVLHGAVSRPGSSALGKDAGELAGVGQLGVPVTDDALAAFVHADGVIDFTRPETSVEFAALAAQARIVHIIGTTGCSATDEAKFEAASRHARLVKSGNMSLGVNLLSVLVAQAAKALEASGWDIEVLEMHHKHKVDAPSGTALLLGEAAAQGRGIDLNDKAAKVRDGHTGPREQGSIGFATMRGGSVIGEHSVLFAGEGELVTLSHSAGDRSIFARGAVKAALWARDKKPGLYSMLDVLGLSSQL</sequence>
<dbReference type="Pfam" id="PF01113">
    <property type="entry name" value="DapB_N"/>
    <property type="match status" value="1"/>
</dbReference>
<dbReference type="HAMAP" id="MF_00102">
    <property type="entry name" value="DapB"/>
    <property type="match status" value="1"/>
</dbReference>
<comment type="caution">
    <text evidence="13">Was originally thought to be a dihydrodipicolinate reductase (DHDPR), catalyzing the conversion of dihydrodipicolinate to tetrahydrodipicolinate. However, it was shown in E.coli that the substrate of the enzymatic reaction is not dihydrodipicolinate (DHDP) but in fact (2S,4S)-4-hydroxy-2,3,4,5-tetrahydrodipicolinic acid (HTPA), the product released by the DapA-catalyzed reaction.</text>
</comment>
<dbReference type="GO" id="GO:0005829">
    <property type="term" value="C:cytosol"/>
    <property type="evidence" value="ECO:0007669"/>
    <property type="project" value="TreeGrafter"/>
</dbReference>
<protein>
    <recommendedName>
        <fullName evidence="10 13">4-hydroxy-tetrahydrodipicolinate reductase</fullName>
        <shortName evidence="13">HTPA reductase</shortName>
        <ecNumber evidence="10 13">1.17.1.8</ecNumber>
    </recommendedName>
</protein>
<gene>
    <name evidence="13" type="primary">dapB</name>
    <name evidence="16" type="ORF">GGQ71_003934</name>
</gene>
<evidence type="ECO:0000256" key="3">
    <source>
        <dbReference type="ARBA" id="ARBA00022605"/>
    </source>
</evidence>
<dbReference type="InterPro" id="IPR000846">
    <property type="entry name" value="DapB_N"/>
</dbReference>
<keyword evidence="7 13" id="KW-0520">NAD</keyword>
<feature type="active site" description="Proton donor/acceptor" evidence="13">
    <location>
        <position position="164"/>
    </location>
</feature>
<comment type="similarity">
    <text evidence="1 13">Belongs to the DapB family.</text>
</comment>
<dbReference type="InterPro" id="IPR036291">
    <property type="entry name" value="NAD(P)-bd_dom_sf"/>
</dbReference>
<dbReference type="Gene3D" id="3.40.50.720">
    <property type="entry name" value="NAD(P)-binding Rossmann-like Domain"/>
    <property type="match status" value="1"/>
</dbReference>
<evidence type="ECO:0000256" key="1">
    <source>
        <dbReference type="ARBA" id="ARBA00006642"/>
    </source>
</evidence>
<feature type="domain" description="Dihydrodipicolinate reductase N-terminal" evidence="14">
    <location>
        <begin position="10"/>
        <end position="133"/>
    </location>
</feature>
<evidence type="ECO:0000256" key="6">
    <source>
        <dbReference type="ARBA" id="ARBA00023002"/>
    </source>
</evidence>
<dbReference type="Gene3D" id="3.30.360.10">
    <property type="entry name" value="Dihydrodipicolinate Reductase, domain 2"/>
    <property type="match status" value="1"/>
</dbReference>
<feature type="binding site" evidence="13">
    <location>
        <begin position="16"/>
        <end position="21"/>
    </location>
    <ligand>
        <name>NAD(+)</name>
        <dbReference type="ChEBI" id="CHEBI:57540"/>
    </ligand>
</feature>
<evidence type="ECO:0000256" key="10">
    <source>
        <dbReference type="ARBA" id="ARBA00038983"/>
    </source>
</evidence>
<accession>A0A7W6HRH0</accession>
<keyword evidence="8 13" id="KW-0457">Lysine biosynthesis</keyword>
<evidence type="ECO:0000259" key="15">
    <source>
        <dbReference type="Pfam" id="PF05173"/>
    </source>
</evidence>
<dbReference type="SUPFAM" id="SSF55347">
    <property type="entry name" value="Glyceraldehyde-3-phosphate dehydrogenase-like, C-terminal domain"/>
    <property type="match status" value="1"/>
</dbReference>
<dbReference type="InterPro" id="IPR023940">
    <property type="entry name" value="DHDPR_bac"/>
</dbReference>
<dbReference type="GO" id="GO:0050661">
    <property type="term" value="F:NADP binding"/>
    <property type="evidence" value="ECO:0007669"/>
    <property type="project" value="UniProtKB-UniRule"/>
</dbReference>
<dbReference type="PANTHER" id="PTHR20836:SF0">
    <property type="entry name" value="4-HYDROXY-TETRAHYDRODIPICOLINATE REDUCTASE 1, CHLOROPLASTIC-RELATED"/>
    <property type="match status" value="1"/>
</dbReference>
<proteinExistence type="inferred from homology"/>
<dbReference type="PIRSF" id="PIRSF000161">
    <property type="entry name" value="DHPR"/>
    <property type="match status" value="1"/>
</dbReference>
<comment type="function">
    <text evidence="13">Catalyzes the conversion of 4-hydroxy-tetrahydrodipicolinate (HTPA) to tetrahydrodipicolinate.</text>
</comment>
<feature type="binding site" evidence="13">
    <location>
        <begin position="174"/>
        <end position="175"/>
    </location>
    <ligand>
        <name>(S)-2,3,4,5-tetrahydrodipicolinate</name>
        <dbReference type="ChEBI" id="CHEBI:16845"/>
    </ligand>
</feature>
<comment type="catalytic activity">
    <reaction evidence="12 13">
        <text>(S)-2,3,4,5-tetrahydrodipicolinate + NAD(+) + H2O = (2S,4S)-4-hydroxy-2,3,4,5-tetrahydrodipicolinate + NADH + H(+)</text>
        <dbReference type="Rhea" id="RHEA:35323"/>
        <dbReference type="ChEBI" id="CHEBI:15377"/>
        <dbReference type="ChEBI" id="CHEBI:15378"/>
        <dbReference type="ChEBI" id="CHEBI:16845"/>
        <dbReference type="ChEBI" id="CHEBI:57540"/>
        <dbReference type="ChEBI" id="CHEBI:57945"/>
        <dbReference type="ChEBI" id="CHEBI:67139"/>
        <dbReference type="EC" id="1.17.1.8"/>
    </reaction>
</comment>
<dbReference type="PANTHER" id="PTHR20836">
    <property type="entry name" value="DIHYDRODIPICOLINATE REDUCTASE"/>
    <property type="match status" value="1"/>
</dbReference>
<comment type="caution">
    <text evidence="16">The sequence shown here is derived from an EMBL/GenBank/DDBJ whole genome shotgun (WGS) entry which is preliminary data.</text>
</comment>
<dbReference type="GO" id="GO:0008839">
    <property type="term" value="F:4-hydroxy-tetrahydrodipicolinate reductase"/>
    <property type="evidence" value="ECO:0007669"/>
    <property type="project" value="UniProtKB-UniRule"/>
</dbReference>
<evidence type="ECO:0000256" key="5">
    <source>
        <dbReference type="ARBA" id="ARBA00022915"/>
    </source>
</evidence>
<dbReference type="Proteomes" id="UP000544107">
    <property type="component" value="Unassembled WGS sequence"/>
</dbReference>
<evidence type="ECO:0000259" key="14">
    <source>
        <dbReference type="Pfam" id="PF01113"/>
    </source>
</evidence>
<keyword evidence="3 13" id="KW-0028">Amino-acid biosynthesis</keyword>
<evidence type="ECO:0000256" key="9">
    <source>
        <dbReference type="ARBA" id="ARBA00037922"/>
    </source>
</evidence>
<evidence type="ECO:0000313" key="17">
    <source>
        <dbReference type="Proteomes" id="UP000544107"/>
    </source>
</evidence>
<evidence type="ECO:0000256" key="2">
    <source>
        <dbReference type="ARBA" id="ARBA00022490"/>
    </source>
</evidence>
<evidence type="ECO:0000313" key="16">
    <source>
        <dbReference type="EMBL" id="MBB4009646.1"/>
    </source>
</evidence>
<feature type="binding site" evidence="13">
    <location>
        <begin position="106"/>
        <end position="108"/>
    </location>
    <ligand>
        <name>NAD(+)</name>
        <dbReference type="ChEBI" id="CHEBI:57540"/>
    </ligand>
</feature>
<dbReference type="CDD" id="cd02274">
    <property type="entry name" value="DHDPR_N"/>
    <property type="match status" value="1"/>
</dbReference>
<evidence type="ECO:0000256" key="8">
    <source>
        <dbReference type="ARBA" id="ARBA00023154"/>
    </source>
</evidence>
<dbReference type="UniPathway" id="UPA00034">
    <property type="reaction ID" value="UER00018"/>
</dbReference>
<keyword evidence="5 13" id="KW-0220">Diaminopimelate biosynthesis</keyword>
<name>A0A7W6HRH0_9HYPH</name>
<keyword evidence="2 13" id="KW-0963">Cytoplasm</keyword>
<dbReference type="EMBL" id="JACIED010000005">
    <property type="protein sequence ID" value="MBB4009646.1"/>
    <property type="molecule type" value="Genomic_DNA"/>
</dbReference>
<dbReference type="InterPro" id="IPR022663">
    <property type="entry name" value="DapB_C"/>
</dbReference>
<feature type="binding site" evidence="13">
    <location>
        <begin position="130"/>
        <end position="133"/>
    </location>
    <ligand>
        <name>NAD(+)</name>
        <dbReference type="ChEBI" id="CHEBI:57540"/>
    </ligand>
</feature>
<feature type="domain" description="Dihydrodipicolinate reductase C-terminal" evidence="15">
    <location>
        <begin position="136"/>
        <end position="273"/>
    </location>
</feature>
<feature type="binding site" evidence="13">
    <location>
        <position position="165"/>
    </location>
    <ligand>
        <name>(S)-2,3,4,5-tetrahydrodipicolinate</name>
        <dbReference type="ChEBI" id="CHEBI:16845"/>
    </ligand>
</feature>